<evidence type="ECO:0000313" key="3">
    <source>
        <dbReference type="Proteomes" id="UP001066276"/>
    </source>
</evidence>
<feature type="compositionally biased region" description="Low complexity" evidence="1">
    <location>
        <begin position="113"/>
        <end position="123"/>
    </location>
</feature>
<feature type="compositionally biased region" description="Polar residues" evidence="1">
    <location>
        <begin position="1"/>
        <end position="11"/>
    </location>
</feature>
<evidence type="ECO:0000313" key="2">
    <source>
        <dbReference type="EMBL" id="KAJ1192132.1"/>
    </source>
</evidence>
<gene>
    <name evidence="2" type="ORF">NDU88_001444</name>
</gene>
<accession>A0AAV7UU76</accession>
<sequence>MIRQQYTNNAAVLSGQGKREAPGRNPSTHRAPAKSVQSQLGAPCNGIHTRPSWRQSPGTRPAGTPGAHHVTTSPRRVPPVHPRLLAAAVYQPPADLGDTSRAKSTRRHNPKRGAASALSPASSGSLDCLLRSAHACPNSVQAAALPQAAAQVSRQSAHSRGGKDTPAEMLSVSGLRHAPRPARLTPEPGERAPTGPAGCTVPHHITRPRSDEPGRTLRAAHLRPSRQSQGKHQGPK</sequence>
<protein>
    <submittedName>
        <fullName evidence="2">Uncharacterized protein</fullName>
    </submittedName>
</protein>
<feature type="region of interest" description="Disordered" evidence="1">
    <location>
        <begin position="151"/>
        <end position="236"/>
    </location>
</feature>
<dbReference type="AlphaFoldDB" id="A0AAV7UU76"/>
<feature type="compositionally biased region" description="Polar residues" evidence="1">
    <location>
        <begin position="225"/>
        <end position="236"/>
    </location>
</feature>
<proteinExistence type="predicted"/>
<dbReference type="Proteomes" id="UP001066276">
    <property type="component" value="Chromosome 2_2"/>
</dbReference>
<keyword evidence="3" id="KW-1185">Reference proteome</keyword>
<organism evidence="2 3">
    <name type="scientific">Pleurodeles waltl</name>
    <name type="common">Iberian ribbed newt</name>
    <dbReference type="NCBI Taxonomy" id="8319"/>
    <lineage>
        <taxon>Eukaryota</taxon>
        <taxon>Metazoa</taxon>
        <taxon>Chordata</taxon>
        <taxon>Craniata</taxon>
        <taxon>Vertebrata</taxon>
        <taxon>Euteleostomi</taxon>
        <taxon>Amphibia</taxon>
        <taxon>Batrachia</taxon>
        <taxon>Caudata</taxon>
        <taxon>Salamandroidea</taxon>
        <taxon>Salamandridae</taxon>
        <taxon>Pleurodelinae</taxon>
        <taxon>Pleurodeles</taxon>
    </lineage>
</organism>
<name>A0AAV7UU76_PLEWA</name>
<evidence type="ECO:0000256" key="1">
    <source>
        <dbReference type="SAM" id="MobiDB-lite"/>
    </source>
</evidence>
<comment type="caution">
    <text evidence="2">The sequence shown here is derived from an EMBL/GenBank/DDBJ whole genome shotgun (WGS) entry which is preliminary data.</text>
</comment>
<dbReference type="EMBL" id="JANPWB010000004">
    <property type="protein sequence ID" value="KAJ1192132.1"/>
    <property type="molecule type" value="Genomic_DNA"/>
</dbReference>
<reference evidence="2" key="1">
    <citation type="journal article" date="2022" name="bioRxiv">
        <title>Sequencing and chromosome-scale assembly of the giantPleurodeles waltlgenome.</title>
        <authorList>
            <person name="Brown T."/>
            <person name="Elewa A."/>
            <person name="Iarovenko S."/>
            <person name="Subramanian E."/>
            <person name="Araus A.J."/>
            <person name="Petzold A."/>
            <person name="Susuki M."/>
            <person name="Suzuki K.-i.T."/>
            <person name="Hayashi T."/>
            <person name="Toyoda A."/>
            <person name="Oliveira C."/>
            <person name="Osipova E."/>
            <person name="Leigh N.D."/>
            <person name="Simon A."/>
            <person name="Yun M.H."/>
        </authorList>
    </citation>
    <scope>NUCLEOTIDE SEQUENCE</scope>
    <source>
        <strain evidence="2">20211129_DDA</strain>
        <tissue evidence="2">Liver</tissue>
    </source>
</reference>
<feature type="region of interest" description="Disordered" evidence="1">
    <location>
        <begin position="1"/>
        <end position="123"/>
    </location>
</feature>